<evidence type="ECO:0000313" key="2">
    <source>
        <dbReference type="EMBL" id="CEK27441.1"/>
    </source>
</evidence>
<proteinExistence type="predicted"/>
<reference evidence="2" key="1">
    <citation type="journal article" date="2015" name="Genome Announc.">
        <title>Complete Genome Sequence of Yersinia ruckeri Strain CSF007-82, Etiologic Agent of Red Mouth Disease in Salmonid Fish.</title>
        <authorList>
            <person name="Nelson M.C."/>
            <person name="LaPatra S.E."/>
            <person name="Welch T.J."/>
            <person name="Graf J."/>
        </authorList>
    </citation>
    <scope>NUCLEOTIDE SEQUENCE</scope>
    <source>
        <strain evidence="2">CSF007-82</strain>
    </source>
</reference>
<evidence type="ECO:0000256" key="1">
    <source>
        <dbReference type="SAM" id="MobiDB-lite"/>
    </source>
</evidence>
<dbReference type="EMBL" id="LN681231">
    <property type="protein sequence ID" value="CEK27441.1"/>
    <property type="molecule type" value="Genomic_DNA"/>
</dbReference>
<sequence>MRTFGKVRAERSETTTQRVGPQGEERSDELSFPHHHLS</sequence>
<feature type="region of interest" description="Disordered" evidence="1">
    <location>
        <begin position="1"/>
        <end position="38"/>
    </location>
</feature>
<accession>A0A0A8VIJ9</accession>
<organism evidence="2">
    <name type="scientific">Yersinia ruckeri</name>
    <dbReference type="NCBI Taxonomy" id="29486"/>
    <lineage>
        <taxon>Bacteria</taxon>
        <taxon>Pseudomonadati</taxon>
        <taxon>Pseudomonadota</taxon>
        <taxon>Gammaproteobacteria</taxon>
        <taxon>Enterobacterales</taxon>
        <taxon>Yersiniaceae</taxon>
        <taxon>Yersinia</taxon>
    </lineage>
</organism>
<protein>
    <submittedName>
        <fullName evidence="2">Uncharacterized protein</fullName>
    </submittedName>
</protein>
<feature type="compositionally biased region" description="Basic and acidic residues" evidence="1">
    <location>
        <begin position="23"/>
        <end position="32"/>
    </location>
</feature>
<gene>
    <name evidence="2" type="ORF">CSF007_8435</name>
</gene>
<name>A0A0A8VIJ9_YERRU</name>
<dbReference type="AlphaFoldDB" id="A0A0A8VIJ9"/>